<keyword evidence="3" id="KW-0040">ANK repeat</keyword>
<sequence length="294" mass="33478">MEATAKYDFKASSDDDLSFRKGDCLKILQTTGNWYKVGKKVLYVIQDDGKMYPWLKMKIKKKLKGIKMHHVFFFLPSCRHSADVQHFKVLQDSRGQYYLWSETFPSLNKLVDYYKSTSISRTSHIFLQETQTKVETDESKPNMSEEQEDSDNLPHLPAPVNTHPDRVPSPAPRQVLSNTVLCSLTRLTQLHSCVTLSPNTRDETSVELNVFHLVGVRSVHVCVSSSTSSSPVQRKASPAVQVRALYDFQAEETDELEFSAGDIIEVLESSDQHWWKGRLRGKTGVFPSSYTKPI</sequence>
<dbReference type="Gene3D" id="3.30.505.10">
    <property type="entry name" value="SH2 domain"/>
    <property type="match status" value="1"/>
</dbReference>
<evidence type="ECO:0000259" key="9">
    <source>
        <dbReference type="PROSITE" id="PS50002"/>
    </source>
</evidence>
<dbReference type="CDD" id="cd11805">
    <property type="entry name" value="SH3_GRB2_like_C"/>
    <property type="match status" value="1"/>
</dbReference>
<proteinExistence type="predicted"/>
<evidence type="ECO:0000256" key="3">
    <source>
        <dbReference type="ARBA" id="ARBA00023043"/>
    </source>
</evidence>
<dbReference type="AlphaFoldDB" id="A0A3B4ZXD5"/>
<dbReference type="GeneTree" id="ENSGT00940000157307"/>
<dbReference type="Ensembl" id="ENSSPAT00000006503.1">
    <property type="protein sequence ID" value="ENSSPAP00000006372.1"/>
    <property type="gene ID" value="ENSSPAG00000004894.1"/>
</dbReference>
<organism evidence="10">
    <name type="scientific">Stegastes partitus</name>
    <name type="common">bicolor damselfish</name>
    <dbReference type="NCBI Taxonomy" id="144197"/>
    <lineage>
        <taxon>Eukaryota</taxon>
        <taxon>Metazoa</taxon>
        <taxon>Chordata</taxon>
        <taxon>Craniata</taxon>
        <taxon>Vertebrata</taxon>
        <taxon>Euteleostomi</taxon>
        <taxon>Actinopterygii</taxon>
        <taxon>Neopterygii</taxon>
        <taxon>Teleostei</taxon>
        <taxon>Neoteleostei</taxon>
        <taxon>Acanthomorphata</taxon>
        <taxon>Ovalentaria</taxon>
        <taxon>Pomacentridae</taxon>
        <taxon>Stegastes</taxon>
    </lineage>
</organism>
<protein>
    <recommendedName>
        <fullName evidence="6">Osteoclast-stimulating factor 1</fullName>
    </recommendedName>
</protein>
<comment type="function">
    <text evidence="5">Induces bone resorption, acting probably through a signaling cascade which results in the secretion of factor(s) enhancing osteoclast formation and activity.</text>
</comment>
<dbReference type="SUPFAM" id="SSF55550">
    <property type="entry name" value="SH2 domain"/>
    <property type="match status" value="1"/>
</dbReference>
<dbReference type="Gene3D" id="2.30.30.40">
    <property type="entry name" value="SH3 Domains"/>
    <property type="match status" value="2"/>
</dbReference>
<keyword evidence="1 7" id="KW-0728">SH3 domain</keyword>
<dbReference type="PRINTS" id="PR00452">
    <property type="entry name" value="SH3DOMAIN"/>
</dbReference>
<accession>A0A3B4ZXD5</accession>
<dbReference type="SUPFAM" id="SSF50044">
    <property type="entry name" value="SH3-domain"/>
    <property type="match status" value="2"/>
</dbReference>
<evidence type="ECO:0000256" key="6">
    <source>
        <dbReference type="ARBA" id="ARBA00040640"/>
    </source>
</evidence>
<keyword evidence="4" id="KW-0449">Lipoprotein</keyword>
<evidence type="ECO:0000256" key="4">
    <source>
        <dbReference type="ARBA" id="ARBA00023288"/>
    </source>
</evidence>
<dbReference type="SMART" id="SM00326">
    <property type="entry name" value="SH3"/>
    <property type="match status" value="2"/>
</dbReference>
<dbReference type="Pfam" id="PF00018">
    <property type="entry name" value="SH3_1"/>
    <property type="match status" value="2"/>
</dbReference>
<dbReference type="PANTHER" id="PTHR46037">
    <property type="entry name" value="PROTEIN ENHANCER OF SEVENLESS 2B"/>
    <property type="match status" value="1"/>
</dbReference>
<evidence type="ECO:0000256" key="1">
    <source>
        <dbReference type="ARBA" id="ARBA00022443"/>
    </source>
</evidence>
<evidence type="ECO:0000313" key="10">
    <source>
        <dbReference type="Ensembl" id="ENSSPAP00000006372.1"/>
    </source>
</evidence>
<dbReference type="PROSITE" id="PS50002">
    <property type="entry name" value="SH3"/>
    <property type="match status" value="1"/>
</dbReference>
<evidence type="ECO:0000256" key="8">
    <source>
        <dbReference type="SAM" id="MobiDB-lite"/>
    </source>
</evidence>
<dbReference type="Pfam" id="PF00017">
    <property type="entry name" value="SH2"/>
    <property type="match status" value="1"/>
</dbReference>
<evidence type="ECO:0000256" key="5">
    <source>
        <dbReference type="ARBA" id="ARBA00037432"/>
    </source>
</evidence>
<feature type="region of interest" description="Disordered" evidence="8">
    <location>
        <begin position="130"/>
        <end position="172"/>
    </location>
</feature>
<evidence type="ECO:0000256" key="7">
    <source>
        <dbReference type="PROSITE-ProRule" id="PRU00192"/>
    </source>
</evidence>
<dbReference type="InterPro" id="IPR000980">
    <property type="entry name" value="SH2"/>
</dbReference>
<dbReference type="PRINTS" id="PR00499">
    <property type="entry name" value="P67PHOX"/>
</dbReference>
<dbReference type="InterPro" id="IPR043539">
    <property type="entry name" value="Grb2-like"/>
</dbReference>
<feature type="domain" description="SH3" evidence="9">
    <location>
        <begin position="237"/>
        <end position="294"/>
    </location>
</feature>
<dbReference type="InterPro" id="IPR036860">
    <property type="entry name" value="SH2_dom_sf"/>
</dbReference>
<dbReference type="STRING" id="144197.ENSSPAP00000006372"/>
<reference evidence="10" key="1">
    <citation type="submission" date="2023-09" db="UniProtKB">
        <authorList>
            <consortium name="Ensembl"/>
        </authorList>
    </citation>
    <scope>IDENTIFICATION</scope>
</reference>
<dbReference type="FunFam" id="2.30.30.40:FF:000072">
    <property type="entry name" value="Unconventional Myosin IB"/>
    <property type="match status" value="1"/>
</dbReference>
<name>A0A3B4ZXD5_9TELE</name>
<dbReference type="InterPro" id="IPR001452">
    <property type="entry name" value="SH3_domain"/>
</dbReference>
<evidence type="ECO:0000256" key="2">
    <source>
        <dbReference type="ARBA" id="ARBA00022999"/>
    </source>
</evidence>
<keyword evidence="2" id="KW-0727">SH2 domain</keyword>
<dbReference type="InterPro" id="IPR036028">
    <property type="entry name" value="SH3-like_dom_sf"/>
</dbReference>